<evidence type="ECO:0000313" key="8">
    <source>
        <dbReference type="Proteomes" id="UP000325755"/>
    </source>
</evidence>
<evidence type="ECO:0000313" key="7">
    <source>
        <dbReference type="EMBL" id="QFY42989.1"/>
    </source>
</evidence>
<dbReference type="InterPro" id="IPR041140">
    <property type="entry name" value="DarA_N"/>
</dbReference>
<dbReference type="InterPro" id="IPR036649">
    <property type="entry name" value="Pyrophosphatase_sf"/>
</dbReference>
<name>A0A5Q0BHF7_9GAMM</name>
<feature type="coiled-coil region" evidence="1">
    <location>
        <begin position="575"/>
        <end position="606"/>
    </location>
</feature>
<dbReference type="AlphaFoldDB" id="A0A5Q0BHF7"/>
<evidence type="ECO:0000259" key="6">
    <source>
        <dbReference type="Pfam" id="PF18823"/>
    </source>
</evidence>
<evidence type="ECO:0000256" key="1">
    <source>
        <dbReference type="SAM" id="Coils"/>
    </source>
</evidence>
<protein>
    <submittedName>
        <fullName evidence="7">Uncharacterized protein</fullName>
    </submittedName>
</protein>
<proteinExistence type="predicted"/>
<dbReference type="KEGG" id="mmob:F6R98_10485"/>
<sequence length="1265" mass="137601">MTTDTPIYTQFKHNAKAAIAHLIKEQKGIAVAALYHPEIGDIDLVWGKTTDDARSKGTGIAKILRWHPEVLRDLQGFISSLHVHQRHGKKIHLTGNAGERAAVQVDYDQRNGHWLLTAYIKGYAATHADTSAADMANGRPDSAIPPSGDEKTLDSLVSNVNTSFEKGRSSLGTRTDTTKFDAKDDTARLNPATGKTVDSANTPVNSADALLHIENAAHEGAFGNNPLPSPSDAQCTAGNYKVGRVEIAGFKIAIEQPRGTYRTGIDAKTGKRWATRLAGHYGYFSGTKGADGDPVDVFIGFYPYSEMAYVINQFINGRFDEHKVMLCYPDEYSARKAYLDSYERGWKGLQNMIPATLEQLRWWLKNGNTSRPLRPEFLPFAGLETMNQKIYWDGNAMPIDASLDKVLYDIRRSVDGALIFDAVSMTDIVEDADGLAAFDALVTPYASLERKMAVLQRVMDRYGQAVKVTAMQISDPFTQRGVANVAVIYELSDGQTVSVFLHNPDVTPRKIAPTDELISWKWLLNKKDITIVVAPEKGQDLDVKEVGKRIMRLVEKNSALFGKANAQRAERMQSIEDIKTEIVGLEAELKTKLHELEVAKVEAEDRAMKSTPSEGVVVTYREALPPTTNAVESPTPEAQEGTDHQDVSDIDVGYINEPVTEAPLSEARPQHDGQQTPDTAVAVLKDGYSKLSPEEIIVTKMNEAMLALIAAKDNGDARSISEAEQLMREAYGSEEATPMLKMSAAELRDLHNAVAGKPFEATVAASAFGGLRPALDLVGAEVPENKIVLAGNEIGDFPDTPEGKKELRVAARAVFESMLGKWVSCPALDGDVEIRKSGMNKTLSLSGDPRKLKLVAALEELIRIGKKLDTKPSYAPEIERSVIAYHYMRSLANLEGTDIAVRFIVKEDEKGKFHWDHSVHDTDATFDSTKENGPNFSDPLLVTTSCGGGTYPSRLASDQLDGTVEEGSADFNGDFIVDENEIGDTFEVETSTDEEDITNTLDSAVGGGHMVFNLFIEGEPPEVVDENDSGDNPGDETTKPAPEIPVIELTSESGGENVNADGGKTGSVDAAYLFANATDEFKEWLSEYLKKPDYSPFVTAREMDQAAKRNGASVDWGVFSGTDQDIDSDGYVGEVKKGGEIVGRIDIGNDGKAMVFVGATGDQRVVFPSGVEAVYSDDDAIEMVDVLFSTQSGDTQPAIATDPQLVADLALLHSVIDGTVADILSPELGEQMAATFERNQDNAEFMELFNRAVNAYTAAMMAATA</sequence>
<evidence type="ECO:0000259" key="4">
    <source>
        <dbReference type="Pfam" id="PF18798"/>
    </source>
</evidence>
<feature type="domain" description="Defence against restriction A N-terminal" evidence="3">
    <location>
        <begin position="437"/>
        <end position="558"/>
    </location>
</feature>
<feature type="domain" description="Inorganic pyrophosphatase" evidence="6">
    <location>
        <begin position="232"/>
        <end position="365"/>
    </location>
</feature>
<keyword evidence="1" id="KW-0175">Coiled coil</keyword>
<dbReference type="Pfam" id="PF18798">
    <property type="entry name" value="LPD3"/>
    <property type="match status" value="1"/>
</dbReference>
<keyword evidence="8" id="KW-1185">Reference proteome</keyword>
<feature type="region of interest" description="Disordered" evidence="2">
    <location>
        <begin position="626"/>
        <end position="645"/>
    </location>
</feature>
<dbReference type="Pfam" id="PF18809">
    <property type="entry name" value="PBECR1"/>
    <property type="match status" value="1"/>
</dbReference>
<feature type="domain" description="Large polyvalent protein-associated" evidence="4">
    <location>
        <begin position="803"/>
        <end position="914"/>
    </location>
</feature>
<dbReference type="InterPro" id="IPR040824">
    <property type="entry name" value="LPD3"/>
</dbReference>
<feature type="domain" description="Phage-Barnase-EndoU-ColicinE5/D-RelE-like nuclease" evidence="5">
    <location>
        <begin position="33"/>
        <end position="121"/>
    </location>
</feature>
<organism evidence="7 8">
    <name type="scientific">Candidatus Methylospira mobilis</name>
    <dbReference type="NCBI Taxonomy" id="1808979"/>
    <lineage>
        <taxon>Bacteria</taxon>
        <taxon>Pseudomonadati</taxon>
        <taxon>Pseudomonadota</taxon>
        <taxon>Gammaproteobacteria</taxon>
        <taxon>Methylococcales</taxon>
        <taxon>Methylococcaceae</taxon>
        <taxon>Candidatus Methylospira</taxon>
    </lineage>
</organism>
<dbReference type="Proteomes" id="UP000325755">
    <property type="component" value="Chromosome"/>
</dbReference>
<dbReference type="OrthoDB" id="343736at2"/>
<reference evidence="7 8" key="1">
    <citation type="submission" date="2019-09" db="EMBL/GenBank/DDBJ databases">
        <title>Ecophysiology of the spiral-shaped methanotroph Methylospira mobilis as revealed by the complete genome sequence.</title>
        <authorList>
            <person name="Oshkin I.Y."/>
            <person name="Dedysh S.N."/>
            <person name="Miroshnikov K."/>
            <person name="Danilova O.V."/>
            <person name="Hakobyan A."/>
            <person name="Liesack W."/>
        </authorList>
    </citation>
    <scope>NUCLEOTIDE SEQUENCE [LARGE SCALE GENOMIC DNA]</scope>
    <source>
        <strain evidence="7 8">Shm1</strain>
    </source>
</reference>
<dbReference type="EMBL" id="CP044205">
    <property type="protein sequence ID" value="QFY42989.1"/>
    <property type="molecule type" value="Genomic_DNA"/>
</dbReference>
<gene>
    <name evidence="7" type="ORF">F6R98_10485</name>
</gene>
<evidence type="ECO:0000256" key="2">
    <source>
        <dbReference type="SAM" id="MobiDB-lite"/>
    </source>
</evidence>
<dbReference type="Pfam" id="PF18823">
    <property type="entry name" value="InPase"/>
    <property type="match status" value="1"/>
</dbReference>
<dbReference type="InterPro" id="IPR041092">
    <property type="entry name" value="PBECR1"/>
</dbReference>
<dbReference type="PROSITE" id="PS00387">
    <property type="entry name" value="PPASE"/>
    <property type="match status" value="1"/>
</dbReference>
<dbReference type="GO" id="GO:0005737">
    <property type="term" value="C:cytoplasm"/>
    <property type="evidence" value="ECO:0007669"/>
    <property type="project" value="InterPro"/>
</dbReference>
<dbReference type="SUPFAM" id="SSF50324">
    <property type="entry name" value="Inorganic pyrophosphatase"/>
    <property type="match status" value="1"/>
</dbReference>
<dbReference type="GO" id="GO:0006796">
    <property type="term" value="P:phosphate-containing compound metabolic process"/>
    <property type="evidence" value="ECO:0007669"/>
    <property type="project" value="InterPro"/>
</dbReference>
<dbReference type="GO" id="GO:0000287">
    <property type="term" value="F:magnesium ion binding"/>
    <property type="evidence" value="ECO:0007669"/>
    <property type="project" value="InterPro"/>
</dbReference>
<dbReference type="InParanoid" id="A0A5Q0BHF7"/>
<dbReference type="GO" id="GO:0004427">
    <property type="term" value="F:inorganic diphosphate phosphatase activity"/>
    <property type="evidence" value="ECO:0007669"/>
    <property type="project" value="InterPro"/>
</dbReference>
<accession>A0A5Q0BHF7</accession>
<dbReference type="RefSeq" id="WP_153248977.1">
    <property type="nucleotide sequence ID" value="NZ_CP044205.1"/>
</dbReference>
<evidence type="ECO:0000259" key="3">
    <source>
        <dbReference type="Pfam" id="PF18788"/>
    </source>
</evidence>
<feature type="region of interest" description="Disordered" evidence="2">
    <location>
        <begin position="1021"/>
        <end position="1043"/>
    </location>
</feature>
<evidence type="ECO:0000259" key="5">
    <source>
        <dbReference type="Pfam" id="PF18809"/>
    </source>
</evidence>
<dbReference type="Pfam" id="PF18788">
    <property type="entry name" value="DarA_N"/>
    <property type="match status" value="1"/>
</dbReference>
<dbReference type="InterPro" id="IPR041595">
    <property type="entry name" value="Inorganic_Pase"/>
</dbReference>